<dbReference type="InterPro" id="IPR036041">
    <property type="entry name" value="Ribosome-inact_prot_sf"/>
</dbReference>
<gene>
    <name evidence="1" type="ORF">HDE69_003942</name>
</gene>
<dbReference type="GO" id="GO:0017148">
    <property type="term" value="P:negative regulation of translation"/>
    <property type="evidence" value="ECO:0007669"/>
    <property type="project" value="InterPro"/>
</dbReference>
<dbReference type="RefSeq" id="WP_183868956.1">
    <property type="nucleotide sequence ID" value="NZ_JACHCF010000010.1"/>
</dbReference>
<dbReference type="AlphaFoldDB" id="A0A7W8YWJ2"/>
<evidence type="ECO:0000313" key="1">
    <source>
        <dbReference type="EMBL" id="MBB5622860.1"/>
    </source>
</evidence>
<dbReference type="Gene3D" id="3.40.420.10">
    <property type="entry name" value="Ricin (A subunit), domain 1"/>
    <property type="match status" value="1"/>
</dbReference>
<organism evidence="1 2">
    <name type="scientific">Pedobacter cryoconitis</name>
    <dbReference type="NCBI Taxonomy" id="188932"/>
    <lineage>
        <taxon>Bacteria</taxon>
        <taxon>Pseudomonadati</taxon>
        <taxon>Bacteroidota</taxon>
        <taxon>Sphingobacteriia</taxon>
        <taxon>Sphingobacteriales</taxon>
        <taxon>Sphingobacteriaceae</taxon>
        <taxon>Pedobacter</taxon>
    </lineage>
</organism>
<dbReference type="InterPro" id="IPR016138">
    <property type="entry name" value="Ribosome_inactivat_prot_sub1"/>
</dbReference>
<name>A0A7W8YWJ2_9SPHI</name>
<reference evidence="1 2" key="1">
    <citation type="submission" date="2020-08" db="EMBL/GenBank/DDBJ databases">
        <title>Genomic Encyclopedia of Type Strains, Phase IV (KMG-V): Genome sequencing to study the core and pangenomes of soil and plant-associated prokaryotes.</title>
        <authorList>
            <person name="Whitman W."/>
        </authorList>
    </citation>
    <scope>NUCLEOTIDE SEQUENCE [LARGE SCALE GENOMIC DNA]</scope>
    <source>
        <strain evidence="1 2">MP7CTX6</strain>
    </source>
</reference>
<dbReference type="Proteomes" id="UP000537718">
    <property type="component" value="Unassembled WGS sequence"/>
</dbReference>
<dbReference type="SUPFAM" id="SSF56371">
    <property type="entry name" value="Ribosome inactivating proteins (RIP)"/>
    <property type="match status" value="1"/>
</dbReference>
<dbReference type="InterPro" id="IPR001574">
    <property type="entry name" value="Ribosome_inactivat_prot"/>
</dbReference>
<accession>A0A7W8YWJ2</accession>
<protein>
    <submittedName>
        <fullName evidence="1">Uncharacterized protein</fullName>
    </submittedName>
</protein>
<sequence length="96" mass="10847">MNSPGDHSGSSMQSRYAQLISEIRAATGHIFRQNVLATQGTSNPGIIRVRFISGATQMLLWISPQDLYVRGFTNTHGQTFEFEDREYDLSRQLIDL</sequence>
<proteinExistence type="predicted"/>
<dbReference type="EMBL" id="JACHCF010000010">
    <property type="protein sequence ID" value="MBB5622860.1"/>
    <property type="molecule type" value="Genomic_DNA"/>
</dbReference>
<dbReference type="GO" id="GO:0030598">
    <property type="term" value="F:rRNA N-glycosylase activity"/>
    <property type="evidence" value="ECO:0007669"/>
    <property type="project" value="InterPro"/>
</dbReference>
<dbReference type="Pfam" id="PF00161">
    <property type="entry name" value="RIP"/>
    <property type="match status" value="1"/>
</dbReference>
<comment type="caution">
    <text evidence="1">The sequence shown here is derived from an EMBL/GenBank/DDBJ whole genome shotgun (WGS) entry which is preliminary data.</text>
</comment>
<evidence type="ECO:0000313" key="2">
    <source>
        <dbReference type="Proteomes" id="UP000537718"/>
    </source>
</evidence>